<accession>A0AAN5CCF8</accession>
<keyword evidence="5 6" id="KW-0472">Membrane</keyword>
<evidence type="ECO:0000313" key="10">
    <source>
        <dbReference type="Proteomes" id="UP001328107"/>
    </source>
</evidence>
<evidence type="ECO:0000313" key="9">
    <source>
        <dbReference type="EMBL" id="GMR39515.1"/>
    </source>
</evidence>
<dbReference type="GO" id="GO:0030134">
    <property type="term" value="C:COPII-coated ER to Golgi transport vesicle"/>
    <property type="evidence" value="ECO:0007669"/>
    <property type="project" value="TreeGrafter"/>
</dbReference>
<proteinExistence type="predicted"/>
<dbReference type="Proteomes" id="UP001328107">
    <property type="component" value="Unassembled WGS sequence"/>
</dbReference>
<evidence type="ECO:0000256" key="7">
    <source>
        <dbReference type="SAM" id="SignalP"/>
    </source>
</evidence>
<evidence type="ECO:0000259" key="8">
    <source>
        <dbReference type="PROSITE" id="PS51328"/>
    </source>
</evidence>
<dbReference type="InterPro" id="IPR051136">
    <property type="entry name" value="Intracellular_Lectin-GPT"/>
</dbReference>
<evidence type="ECO:0000256" key="5">
    <source>
        <dbReference type="ARBA" id="ARBA00023136"/>
    </source>
</evidence>
<evidence type="ECO:0000256" key="4">
    <source>
        <dbReference type="ARBA" id="ARBA00022989"/>
    </source>
</evidence>
<dbReference type="GO" id="GO:0005793">
    <property type="term" value="C:endoplasmic reticulum-Golgi intermediate compartment"/>
    <property type="evidence" value="ECO:0007669"/>
    <property type="project" value="TreeGrafter"/>
</dbReference>
<keyword evidence="2 6" id="KW-0812">Transmembrane</keyword>
<feature type="signal peptide" evidence="7">
    <location>
        <begin position="1"/>
        <end position="17"/>
    </location>
</feature>
<dbReference type="AlphaFoldDB" id="A0AAN5CCF8"/>
<comment type="caution">
    <text evidence="9">The sequence shown here is derived from an EMBL/GenBank/DDBJ whole genome shotgun (WGS) entry which is preliminary data.</text>
</comment>
<dbReference type="GO" id="GO:0005789">
    <property type="term" value="C:endoplasmic reticulum membrane"/>
    <property type="evidence" value="ECO:0007669"/>
    <property type="project" value="TreeGrafter"/>
</dbReference>
<dbReference type="Pfam" id="PF03388">
    <property type="entry name" value="Lectin_leg-like"/>
    <property type="match status" value="1"/>
</dbReference>
<keyword evidence="10" id="KW-1185">Reference proteome</keyword>
<dbReference type="PANTHER" id="PTHR12223">
    <property type="entry name" value="VESICULAR MANNOSE-BINDING LECTIN"/>
    <property type="match status" value="1"/>
</dbReference>
<evidence type="ECO:0000256" key="6">
    <source>
        <dbReference type="SAM" id="Phobius"/>
    </source>
</evidence>
<organism evidence="9 10">
    <name type="scientific">Pristionchus mayeri</name>
    <dbReference type="NCBI Taxonomy" id="1317129"/>
    <lineage>
        <taxon>Eukaryota</taxon>
        <taxon>Metazoa</taxon>
        <taxon>Ecdysozoa</taxon>
        <taxon>Nematoda</taxon>
        <taxon>Chromadorea</taxon>
        <taxon>Rhabditida</taxon>
        <taxon>Rhabditina</taxon>
        <taxon>Diplogasteromorpha</taxon>
        <taxon>Diplogasteroidea</taxon>
        <taxon>Neodiplogasteridae</taxon>
        <taxon>Pristionchus</taxon>
    </lineage>
</organism>
<feature type="chain" id="PRO_5043015402" description="L-type lectin-like domain-containing protein" evidence="7">
    <location>
        <begin position="18"/>
        <end position="328"/>
    </location>
</feature>
<feature type="non-terminal residue" evidence="9">
    <location>
        <position position="1"/>
    </location>
</feature>
<dbReference type="GO" id="GO:0005537">
    <property type="term" value="F:D-mannose binding"/>
    <property type="evidence" value="ECO:0007669"/>
    <property type="project" value="TreeGrafter"/>
</dbReference>
<dbReference type="GO" id="GO:0000139">
    <property type="term" value="C:Golgi membrane"/>
    <property type="evidence" value="ECO:0007669"/>
    <property type="project" value="TreeGrafter"/>
</dbReference>
<gene>
    <name evidence="9" type="ORF">PMAYCL1PPCAC_09710</name>
</gene>
<dbReference type="GO" id="GO:0006888">
    <property type="term" value="P:endoplasmic reticulum to Golgi vesicle-mediated transport"/>
    <property type="evidence" value="ECO:0007669"/>
    <property type="project" value="TreeGrafter"/>
</dbReference>
<dbReference type="CDD" id="cd07308">
    <property type="entry name" value="lectin_leg-like"/>
    <property type="match status" value="1"/>
</dbReference>
<name>A0AAN5CCF8_9BILA</name>
<dbReference type="InterPro" id="IPR005052">
    <property type="entry name" value="Lectin_leg"/>
</dbReference>
<protein>
    <recommendedName>
        <fullName evidence="8">L-type lectin-like domain-containing protein</fullName>
    </recommendedName>
</protein>
<feature type="domain" description="L-type lectin-like" evidence="8">
    <location>
        <begin position="22"/>
        <end position="254"/>
    </location>
</feature>
<dbReference type="EMBL" id="BTRK01000002">
    <property type="protein sequence ID" value="GMR39515.1"/>
    <property type="molecule type" value="Genomic_DNA"/>
</dbReference>
<dbReference type="PANTHER" id="PTHR12223:SF45">
    <property type="entry name" value="RE50040P"/>
    <property type="match status" value="1"/>
</dbReference>
<evidence type="ECO:0000256" key="3">
    <source>
        <dbReference type="ARBA" id="ARBA00022729"/>
    </source>
</evidence>
<reference evidence="10" key="1">
    <citation type="submission" date="2022-10" db="EMBL/GenBank/DDBJ databases">
        <title>Genome assembly of Pristionchus species.</title>
        <authorList>
            <person name="Yoshida K."/>
            <person name="Sommer R.J."/>
        </authorList>
    </citation>
    <scope>NUCLEOTIDE SEQUENCE [LARGE SCALE GENOMIC DNA]</scope>
    <source>
        <strain evidence="10">RS5460</strain>
    </source>
</reference>
<keyword evidence="4 6" id="KW-1133">Transmembrane helix</keyword>
<sequence>QRIPLLLALVLFPCLAALSPQYPPENRYPLDRFLLVKPYTRWANKFQSLGSVIATMSEIRLTSDAKGMTGALWSKQTIGLDAFSVEARLRVASTRSSTLVADGFGIWFTERTSLGASYGISPSFTGFGVVFDIYDNTNSRRTPLLGLVASNGTSPLSSDDNGQSHMLASCRVYDTGNLIRDANNHNTHESIAVHIEYAPGKIGVYYKMDNDRDWQHCITHENVFIPNYFFLGVSASTGDFTAQQELISLKVFDLPVDLTVKARDRMHFDQRAAAGESGGKTTTESNRVVSLLFFSLAFFAVVGALVIILKPDLLPGTQASIDKQKRFY</sequence>
<keyword evidence="3 7" id="KW-0732">Signal</keyword>
<dbReference type="PROSITE" id="PS51328">
    <property type="entry name" value="L_LECTIN_LIKE"/>
    <property type="match status" value="1"/>
</dbReference>
<feature type="transmembrane region" description="Helical" evidence="6">
    <location>
        <begin position="288"/>
        <end position="309"/>
    </location>
</feature>
<comment type="subcellular location">
    <subcellularLocation>
        <location evidence="1">Membrane</location>
        <topology evidence="1">Single-pass type I membrane protein</topology>
    </subcellularLocation>
</comment>
<dbReference type="SUPFAM" id="SSF49899">
    <property type="entry name" value="Concanavalin A-like lectins/glucanases"/>
    <property type="match status" value="1"/>
</dbReference>
<dbReference type="Gene3D" id="2.60.120.200">
    <property type="match status" value="1"/>
</dbReference>
<dbReference type="InterPro" id="IPR013320">
    <property type="entry name" value="ConA-like_dom_sf"/>
</dbReference>
<evidence type="ECO:0000256" key="1">
    <source>
        <dbReference type="ARBA" id="ARBA00004479"/>
    </source>
</evidence>
<evidence type="ECO:0000256" key="2">
    <source>
        <dbReference type="ARBA" id="ARBA00022692"/>
    </source>
</evidence>